<evidence type="ECO:0000313" key="2">
    <source>
        <dbReference type="EMBL" id="RON14894.1"/>
    </source>
</evidence>
<comment type="caution">
    <text evidence="2">The sequence shown here is derived from an EMBL/GenBank/DDBJ whole genome shotgun (WGS) entry which is preliminary data.</text>
</comment>
<keyword evidence="1" id="KW-0812">Transmembrane</keyword>
<organism evidence="2 3">
    <name type="scientific">Pseudomonas frederiksbergensis</name>
    <dbReference type="NCBI Taxonomy" id="104087"/>
    <lineage>
        <taxon>Bacteria</taxon>
        <taxon>Pseudomonadati</taxon>
        <taxon>Pseudomonadota</taxon>
        <taxon>Gammaproteobacteria</taxon>
        <taxon>Pseudomonadales</taxon>
        <taxon>Pseudomonadaceae</taxon>
        <taxon>Pseudomonas</taxon>
    </lineage>
</organism>
<accession>A0A423HNX8</accession>
<evidence type="ECO:0000313" key="3">
    <source>
        <dbReference type="Proteomes" id="UP000284002"/>
    </source>
</evidence>
<feature type="transmembrane region" description="Helical" evidence="1">
    <location>
        <begin position="20"/>
        <end position="42"/>
    </location>
</feature>
<keyword evidence="1" id="KW-0472">Membrane</keyword>
<evidence type="ECO:0000256" key="1">
    <source>
        <dbReference type="SAM" id="Phobius"/>
    </source>
</evidence>
<dbReference type="Proteomes" id="UP000284002">
    <property type="component" value="Unassembled WGS sequence"/>
</dbReference>
<name>A0A423HNX8_9PSED</name>
<protein>
    <submittedName>
        <fullName evidence="2">Uncharacterized protein</fullName>
    </submittedName>
</protein>
<reference evidence="2 3" key="1">
    <citation type="submission" date="2016-10" db="EMBL/GenBank/DDBJ databases">
        <title>Comparative genome analysis of multiple Pseudomonas spp. focuses on biocontrol and plant growth promoting traits.</title>
        <authorList>
            <person name="Tao X.-Y."/>
            <person name="Taylor C.G."/>
        </authorList>
    </citation>
    <scope>NUCLEOTIDE SEQUENCE [LARGE SCALE GENOMIC DNA]</scope>
    <source>
        <strain evidence="2 3">36C6</strain>
    </source>
</reference>
<dbReference type="AlphaFoldDB" id="A0A423HNX8"/>
<gene>
    <name evidence="2" type="ORF">BK662_15445</name>
</gene>
<proteinExistence type="predicted"/>
<sequence length="128" mass="14779">MKSEKPLGYEPNTVDSGKVWSLVALFFAAVLLCLTGVAWWLISYQHRAESRQPPLSALERERLLPPAPRLQSQPRQDAERQLAAERIHLDSFGWVDRERRIVHLPLEQARQVLLEQDWPTPEDAPHEP</sequence>
<dbReference type="RefSeq" id="WP_123358914.1">
    <property type="nucleotide sequence ID" value="NZ_MOBM01000020.1"/>
</dbReference>
<keyword evidence="1" id="KW-1133">Transmembrane helix</keyword>
<dbReference type="EMBL" id="MOBM01000020">
    <property type="protein sequence ID" value="RON14894.1"/>
    <property type="molecule type" value="Genomic_DNA"/>
</dbReference>